<accession>A0A090TCB4</accession>
<name>A0A090TCB4_9VIBR</name>
<evidence type="ECO:0000313" key="1">
    <source>
        <dbReference type="EMBL" id="GAL37570.1"/>
    </source>
</evidence>
<dbReference type="AlphaFoldDB" id="A0A090TCB4"/>
<proteinExistence type="predicted"/>
<protein>
    <submittedName>
        <fullName evidence="1">Uncharacterized protein</fullName>
    </submittedName>
</protein>
<comment type="caution">
    <text evidence="1">The sequence shown here is derived from an EMBL/GenBank/DDBJ whole genome shotgun (WGS) entry which is preliminary data.</text>
</comment>
<dbReference type="EMBL" id="BBMT01000018">
    <property type="protein sequence ID" value="GAL37570.1"/>
    <property type="molecule type" value="Genomic_DNA"/>
</dbReference>
<sequence>MVRLSSAAISAGTHKFGFEASYYRDKRSEFDENITPVLGSYRYYLSQYDWALEANAGQYWAGDKGFTVTSKHWFGDTSVNIYYQHTDKSFAGLSFSIPLTPRKDMAPALSKSEV</sequence>
<reference evidence="1 2" key="1">
    <citation type="submission" date="2014-09" db="EMBL/GenBank/DDBJ databases">
        <title>Vibrio maritimus JCM 19240. (C210) whole genome shotgun sequence.</title>
        <authorList>
            <person name="Sawabe T."/>
            <person name="Meirelles P."/>
            <person name="Nakanishi M."/>
            <person name="Sayaka M."/>
            <person name="Hattori M."/>
            <person name="Ohkuma M."/>
        </authorList>
    </citation>
    <scope>NUCLEOTIDE SEQUENCE [LARGE SCALE GENOMIC DNA]</scope>
    <source>
        <strain evidence="1 2">JCM 19240</strain>
    </source>
</reference>
<organism evidence="1 2">
    <name type="scientific">Vibrio maritimus</name>
    <dbReference type="NCBI Taxonomy" id="990268"/>
    <lineage>
        <taxon>Bacteria</taxon>
        <taxon>Pseudomonadati</taxon>
        <taxon>Pseudomonadota</taxon>
        <taxon>Gammaproteobacteria</taxon>
        <taxon>Vibrionales</taxon>
        <taxon>Vibrionaceae</taxon>
        <taxon>Vibrio</taxon>
    </lineage>
</organism>
<dbReference type="OrthoDB" id="5392628at2"/>
<gene>
    <name evidence="1" type="ORF">JCM19240_717</name>
</gene>
<reference evidence="1 2" key="2">
    <citation type="submission" date="2014-09" db="EMBL/GenBank/DDBJ databases">
        <authorList>
            <consortium name="NBRP consortium"/>
            <person name="Sawabe T."/>
            <person name="Meirelles P."/>
            <person name="Nakanishi M."/>
            <person name="Sayaka M."/>
            <person name="Hattori M."/>
            <person name="Ohkuma M."/>
        </authorList>
    </citation>
    <scope>NUCLEOTIDE SEQUENCE [LARGE SCALE GENOMIC DNA]</scope>
    <source>
        <strain evidence="1 2">JCM 19240</strain>
    </source>
</reference>
<dbReference type="Proteomes" id="UP000029224">
    <property type="component" value="Unassembled WGS sequence"/>
</dbReference>
<keyword evidence="2" id="KW-1185">Reference proteome</keyword>
<evidence type="ECO:0000313" key="2">
    <source>
        <dbReference type="Proteomes" id="UP000029224"/>
    </source>
</evidence>